<organism evidence="1 2">
    <name type="scientific">Leptospira noguchii str. 2001034031</name>
    <dbReference type="NCBI Taxonomy" id="1193053"/>
    <lineage>
        <taxon>Bacteria</taxon>
        <taxon>Pseudomonadati</taxon>
        <taxon>Spirochaetota</taxon>
        <taxon>Spirochaetia</taxon>
        <taxon>Leptospirales</taxon>
        <taxon>Leptospiraceae</taxon>
        <taxon>Leptospira</taxon>
    </lineage>
</organism>
<reference evidence="1 2" key="1">
    <citation type="submission" date="2013-01" db="EMBL/GenBank/DDBJ databases">
        <authorList>
            <person name="Harkins D.M."/>
            <person name="Durkin A.S."/>
            <person name="Brinkac L.M."/>
            <person name="Haft D.H."/>
            <person name="Selengut J.D."/>
            <person name="Sanka R."/>
            <person name="DePew J."/>
            <person name="Purushe J."/>
            <person name="Whelen A.C."/>
            <person name="Vinetz J.M."/>
            <person name="Sutton G.G."/>
            <person name="Nierman W.C."/>
            <person name="Fouts D.E."/>
        </authorList>
    </citation>
    <scope>NUCLEOTIDE SEQUENCE [LARGE SCALE GENOMIC DNA]</scope>
    <source>
        <strain evidence="1 2">2001034031</strain>
    </source>
</reference>
<dbReference type="EMBL" id="AKXB02000110">
    <property type="protein sequence ID" value="EMO89080.1"/>
    <property type="molecule type" value="Genomic_DNA"/>
</dbReference>
<protein>
    <submittedName>
        <fullName evidence="1">Uncharacterized protein</fullName>
    </submittedName>
</protein>
<gene>
    <name evidence="1" type="ORF">LEP1GSC024_1686</name>
</gene>
<sequence>MLFQCKILCLFYIDLSNKIVSSKNFSIPSEPIRFRYFTKLVGSQGKLSFEWLVG</sequence>
<dbReference type="Proteomes" id="UP000012138">
    <property type="component" value="Unassembled WGS sequence"/>
</dbReference>
<dbReference type="AlphaFoldDB" id="M6Y5V0"/>
<name>M6Y5V0_9LEPT</name>
<evidence type="ECO:0000313" key="2">
    <source>
        <dbReference type="Proteomes" id="UP000012138"/>
    </source>
</evidence>
<evidence type="ECO:0000313" key="1">
    <source>
        <dbReference type="EMBL" id="EMO89080.1"/>
    </source>
</evidence>
<proteinExistence type="predicted"/>
<accession>M6Y5V0</accession>
<comment type="caution">
    <text evidence="1">The sequence shown here is derived from an EMBL/GenBank/DDBJ whole genome shotgun (WGS) entry which is preliminary data.</text>
</comment>